<keyword evidence="6" id="KW-1185">Reference proteome</keyword>
<dbReference type="OrthoDB" id="2018237at2759"/>
<name>A0A834X3T2_9FABA</name>
<dbReference type="Proteomes" id="UP000634136">
    <property type="component" value="Unassembled WGS sequence"/>
</dbReference>
<dbReference type="InterPro" id="IPR036249">
    <property type="entry name" value="Thioredoxin-like_sf"/>
</dbReference>
<protein>
    <submittedName>
        <fullName evidence="5">Thioredoxin-like protein HCF164, chloroplastic</fullName>
    </submittedName>
</protein>
<dbReference type="AlphaFoldDB" id="A0A834X3T2"/>
<comment type="similarity">
    <text evidence="1">Belongs to the thioredoxin family.</text>
</comment>
<accession>A0A834X3T2</accession>
<evidence type="ECO:0000259" key="4">
    <source>
        <dbReference type="Pfam" id="PF00085"/>
    </source>
</evidence>
<dbReference type="InterPro" id="IPR013766">
    <property type="entry name" value="Thioredoxin_domain"/>
</dbReference>
<evidence type="ECO:0000313" key="6">
    <source>
        <dbReference type="Proteomes" id="UP000634136"/>
    </source>
</evidence>
<evidence type="ECO:0000256" key="2">
    <source>
        <dbReference type="ARBA" id="ARBA00023284"/>
    </source>
</evidence>
<evidence type="ECO:0000313" key="5">
    <source>
        <dbReference type="EMBL" id="KAF7837530.1"/>
    </source>
</evidence>
<proteinExistence type="inferred from homology"/>
<dbReference type="EMBL" id="JAAIUW010000003">
    <property type="protein sequence ID" value="KAF7837530.1"/>
    <property type="molecule type" value="Genomic_DNA"/>
</dbReference>
<comment type="caution">
    <text evidence="5">The sequence shown here is derived from an EMBL/GenBank/DDBJ whole genome shotgun (WGS) entry which is preliminary data.</text>
</comment>
<dbReference type="GO" id="GO:0009507">
    <property type="term" value="C:chloroplast"/>
    <property type="evidence" value="ECO:0007669"/>
    <property type="project" value="UniProtKB-ARBA"/>
</dbReference>
<organism evidence="5 6">
    <name type="scientific">Senna tora</name>
    <dbReference type="NCBI Taxonomy" id="362788"/>
    <lineage>
        <taxon>Eukaryota</taxon>
        <taxon>Viridiplantae</taxon>
        <taxon>Streptophyta</taxon>
        <taxon>Embryophyta</taxon>
        <taxon>Tracheophyta</taxon>
        <taxon>Spermatophyta</taxon>
        <taxon>Magnoliopsida</taxon>
        <taxon>eudicotyledons</taxon>
        <taxon>Gunneridae</taxon>
        <taxon>Pentapetalae</taxon>
        <taxon>rosids</taxon>
        <taxon>fabids</taxon>
        <taxon>Fabales</taxon>
        <taxon>Fabaceae</taxon>
        <taxon>Caesalpinioideae</taxon>
        <taxon>Cassia clade</taxon>
        <taxon>Senna</taxon>
    </lineage>
</organism>
<dbReference type="PANTHER" id="PTHR43601">
    <property type="entry name" value="THIOREDOXIN, MITOCHONDRIAL"/>
    <property type="match status" value="1"/>
</dbReference>
<dbReference type="Gene3D" id="3.40.30.10">
    <property type="entry name" value="Glutaredoxin"/>
    <property type="match status" value="1"/>
</dbReference>
<sequence>MGLIPKQPVFCLKWPWDANQSTKNSNTCNFDGPWLFKSIQSLGSVAFNFANSLAKSSSAQMSPLNPLQLDEKTNYNKNSKSKMKKMTPDEQGEAEQRAFASALASGKEATVIEFYSPKCRLCNSLLKFVSEVETRNSDWLNVVMADSENEKWLPELLNYDVRYVPCFVLLDKKGRALAKTVRVSTSRVQNLLYGLRNTWIPLLSNDKEELKSIEGLQPTSRYCKEIVDFVVENSDPLLPTCHKTVVTANHAHAIVFHHQAFVAAYQNGVAALVPNHIALLVFHHSAVAAKIGASSQVVANSGVLHAPLAALANVLVHALALPVLR</sequence>
<dbReference type="GO" id="GO:0045454">
    <property type="term" value="P:cell redox homeostasis"/>
    <property type="evidence" value="ECO:0007669"/>
    <property type="project" value="TreeGrafter"/>
</dbReference>
<gene>
    <name evidence="5" type="ORF">G2W53_006012</name>
</gene>
<feature type="region of interest" description="Disordered" evidence="3">
    <location>
        <begin position="69"/>
        <end position="91"/>
    </location>
</feature>
<dbReference type="Pfam" id="PF00085">
    <property type="entry name" value="Thioredoxin"/>
    <property type="match status" value="1"/>
</dbReference>
<dbReference type="PANTHER" id="PTHR43601:SF11">
    <property type="entry name" value="EXPRESSED PROTEIN"/>
    <property type="match status" value="1"/>
</dbReference>
<feature type="domain" description="Thioredoxin" evidence="4">
    <location>
        <begin position="95"/>
        <end position="179"/>
    </location>
</feature>
<reference evidence="5" key="1">
    <citation type="submission" date="2020-09" db="EMBL/GenBank/DDBJ databases">
        <title>Genome-Enabled Discovery of Anthraquinone Biosynthesis in Senna tora.</title>
        <authorList>
            <person name="Kang S.-H."/>
            <person name="Pandey R.P."/>
            <person name="Lee C.-M."/>
            <person name="Sim J.-S."/>
            <person name="Jeong J.-T."/>
            <person name="Choi B.-S."/>
            <person name="Jung M."/>
            <person name="Ginzburg D."/>
            <person name="Zhao K."/>
            <person name="Won S.Y."/>
            <person name="Oh T.-J."/>
            <person name="Yu Y."/>
            <person name="Kim N.-H."/>
            <person name="Lee O.R."/>
            <person name="Lee T.-H."/>
            <person name="Bashyal P."/>
            <person name="Kim T.-S."/>
            <person name="Lee W.-H."/>
            <person name="Kawkins C."/>
            <person name="Kim C.-K."/>
            <person name="Kim J.S."/>
            <person name="Ahn B.O."/>
            <person name="Rhee S.Y."/>
            <person name="Sohng J.K."/>
        </authorList>
    </citation>
    <scope>NUCLEOTIDE SEQUENCE</scope>
    <source>
        <tissue evidence="5">Leaf</tissue>
    </source>
</reference>
<keyword evidence="2" id="KW-0676">Redox-active center</keyword>
<evidence type="ECO:0000256" key="3">
    <source>
        <dbReference type="SAM" id="MobiDB-lite"/>
    </source>
</evidence>
<evidence type="ECO:0000256" key="1">
    <source>
        <dbReference type="ARBA" id="ARBA00008987"/>
    </source>
</evidence>
<dbReference type="SUPFAM" id="SSF52833">
    <property type="entry name" value="Thioredoxin-like"/>
    <property type="match status" value="1"/>
</dbReference>